<dbReference type="Proteomes" id="UP000523007">
    <property type="component" value="Unassembled WGS sequence"/>
</dbReference>
<protein>
    <submittedName>
        <fullName evidence="6">Uncharacterized protein</fullName>
    </submittedName>
</protein>
<gene>
    <name evidence="6" type="ORF">F4561_006373</name>
</gene>
<comment type="subcellular location">
    <subcellularLocation>
        <location evidence="1">Membrane</location>
        <topology evidence="1">Multi-pass membrane protein</topology>
    </subcellularLocation>
</comment>
<dbReference type="AlphaFoldDB" id="A0A7W7RNY3"/>
<keyword evidence="4 5" id="KW-0472">Membrane</keyword>
<evidence type="ECO:0000313" key="7">
    <source>
        <dbReference type="Proteomes" id="UP000523007"/>
    </source>
</evidence>
<feature type="transmembrane region" description="Helical" evidence="5">
    <location>
        <begin position="40"/>
        <end position="59"/>
    </location>
</feature>
<evidence type="ECO:0000256" key="3">
    <source>
        <dbReference type="ARBA" id="ARBA00022989"/>
    </source>
</evidence>
<dbReference type="EMBL" id="JACHJT010000002">
    <property type="protein sequence ID" value="MBB4935479.1"/>
    <property type="molecule type" value="Genomic_DNA"/>
</dbReference>
<dbReference type="RefSeq" id="WP_184585190.1">
    <property type="nucleotide sequence ID" value="NZ_JACHJT010000002.1"/>
</dbReference>
<keyword evidence="7" id="KW-1185">Reference proteome</keyword>
<dbReference type="Pfam" id="PF13564">
    <property type="entry name" value="DoxX_2"/>
    <property type="match status" value="1"/>
</dbReference>
<sequence length="60" mass="6190">MIGRGLLGAPAIGIAAATGFAVFYVGVVITHIRARVLYNLYFPGTFLALAIGALTVALAR</sequence>
<organism evidence="6 7">
    <name type="scientific">Lipingzhangella halophila</name>
    <dbReference type="NCBI Taxonomy" id="1783352"/>
    <lineage>
        <taxon>Bacteria</taxon>
        <taxon>Bacillati</taxon>
        <taxon>Actinomycetota</taxon>
        <taxon>Actinomycetes</taxon>
        <taxon>Streptosporangiales</taxon>
        <taxon>Nocardiopsidaceae</taxon>
        <taxon>Lipingzhangella</taxon>
    </lineage>
</organism>
<evidence type="ECO:0000256" key="5">
    <source>
        <dbReference type="SAM" id="Phobius"/>
    </source>
</evidence>
<dbReference type="InterPro" id="IPR032808">
    <property type="entry name" value="DoxX"/>
</dbReference>
<dbReference type="GO" id="GO:0016020">
    <property type="term" value="C:membrane"/>
    <property type="evidence" value="ECO:0007669"/>
    <property type="project" value="UniProtKB-SubCell"/>
</dbReference>
<comment type="caution">
    <text evidence="6">The sequence shown here is derived from an EMBL/GenBank/DDBJ whole genome shotgun (WGS) entry which is preliminary data.</text>
</comment>
<feature type="transmembrane region" description="Helical" evidence="5">
    <location>
        <begin position="12"/>
        <end position="34"/>
    </location>
</feature>
<keyword evidence="3 5" id="KW-1133">Transmembrane helix</keyword>
<evidence type="ECO:0000256" key="4">
    <source>
        <dbReference type="ARBA" id="ARBA00023136"/>
    </source>
</evidence>
<evidence type="ECO:0000256" key="2">
    <source>
        <dbReference type="ARBA" id="ARBA00022692"/>
    </source>
</evidence>
<evidence type="ECO:0000313" key="6">
    <source>
        <dbReference type="EMBL" id="MBB4935479.1"/>
    </source>
</evidence>
<reference evidence="6 7" key="1">
    <citation type="submission" date="2020-08" db="EMBL/GenBank/DDBJ databases">
        <title>Sequencing the genomes of 1000 actinobacteria strains.</title>
        <authorList>
            <person name="Klenk H.-P."/>
        </authorList>
    </citation>
    <scope>NUCLEOTIDE SEQUENCE [LARGE SCALE GENOMIC DNA]</scope>
    <source>
        <strain evidence="6 7">DSM 102030</strain>
    </source>
</reference>
<proteinExistence type="predicted"/>
<evidence type="ECO:0000256" key="1">
    <source>
        <dbReference type="ARBA" id="ARBA00004141"/>
    </source>
</evidence>
<name>A0A7W7RNY3_9ACTN</name>
<keyword evidence="2 5" id="KW-0812">Transmembrane</keyword>
<accession>A0A7W7RNY3</accession>